<comment type="similarity">
    <text evidence="1 2">Belongs to the outer membrane factor (OMF) (TC 1.B.17) family.</text>
</comment>
<organism evidence="3 4">
    <name type="scientific">Sphingomonas oligophenolica</name>
    <dbReference type="NCBI Taxonomy" id="301154"/>
    <lineage>
        <taxon>Bacteria</taxon>
        <taxon>Pseudomonadati</taxon>
        <taxon>Pseudomonadota</taxon>
        <taxon>Alphaproteobacteria</taxon>
        <taxon>Sphingomonadales</taxon>
        <taxon>Sphingomonadaceae</taxon>
        <taxon>Sphingomonas</taxon>
    </lineage>
</organism>
<comment type="caution">
    <text evidence="3">The sequence shown here is derived from an EMBL/GenBank/DDBJ whole genome shotgun (WGS) entry which is preliminary data.</text>
</comment>
<dbReference type="Pfam" id="PF02321">
    <property type="entry name" value="OEP"/>
    <property type="match status" value="2"/>
</dbReference>
<evidence type="ECO:0000313" key="4">
    <source>
        <dbReference type="Proteomes" id="UP001419910"/>
    </source>
</evidence>
<keyword evidence="2" id="KW-0472">Membrane</keyword>
<keyword evidence="2" id="KW-0812">Transmembrane</keyword>
<dbReference type="PANTHER" id="PTHR30203:SF21">
    <property type="entry name" value="OUTER MEMBRANE COMPONENT OF MULTIDRUG EFFLUX PUMP-RELATED"/>
    <property type="match status" value="1"/>
</dbReference>
<keyword evidence="2" id="KW-0564">Palmitate</keyword>
<comment type="subcellular location">
    <subcellularLocation>
        <location evidence="2">Cell membrane</location>
        <topology evidence="2">Lipid-anchor</topology>
    </subcellularLocation>
</comment>
<dbReference type="Gene3D" id="2.20.200.10">
    <property type="entry name" value="Outer membrane efflux proteins (OEP)"/>
    <property type="match status" value="1"/>
</dbReference>
<evidence type="ECO:0000256" key="2">
    <source>
        <dbReference type="RuleBase" id="RU362097"/>
    </source>
</evidence>
<keyword evidence="2" id="KW-0449">Lipoprotein</keyword>
<evidence type="ECO:0000313" key="3">
    <source>
        <dbReference type="EMBL" id="MEN2789041.1"/>
    </source>
</evidence>
<dbReference type="Gene3D" id="1.20.1600.10">
    <property type="entry name" value="Outer membrane efflux proteins (OEP)"/>
    <property type="match status" value="1"/>
</dbReference>
<keyword evidence="4" id="KW-1185">Reference proteome</keyword>
<gene>
    <name evidence="3" type="ORF">ABC974_05340</name>
</gene>
<dbReference type="Proteomes" id="UP001419910">
    <property type="component" value="Unassembled WGS sequence"/>
</dbReference>
<dbReference type="RefSeq" id="WP_343891700.1">
    <property type="nucleotide sequence ID" value="NZ_BAAAEH010000047.1"/>
</dbReference>
<dbReference type="PANTHER" id="PTHR30203">
    <property type="entry name" value="OUTER MEMBRANE CATION EFFLUX PROTEIN"/>
    <property type="match status" value="1"/>
</dbReference>
<name>A0ABU9XZQ0_9SPHN</name>
<sequence length="525" mass="55064">MIRLPGSLPSLLFFPGVGRGPVWKVSRSIAEVRPTGPRPSPGKKLISARRLTLGLIPLALSACTVGPNYTRPATPSVATGNFAETANTAAAAATPLPDHWWRLYNDPVLDRLVADALAHNTDIRTAAANLARARAVLSEQRGQRLPSTDLSAGYTRSRTSATTSATGSAFESDFFQLGFDASYEVDLFGGVTRAIEAARGDRDAAAAELDSARVSVAAETARAYASACSNAAQRAVAIETVTLQQETLDLTNTLFTAGRGTRRDVQRADVLLANTQAQIPAFEAERRASLYALAVLTGHAPEAIDADADKCTAPPRVAATMPVGDGAALLARRPDVRAAERTLAADTARVGVATAALYPSIQLLGSIGLGAPKAGDVFKSPSLSWSIGPLISWNFPNQTIARAKVREARAGADASLARFDGTVLTALKEVEQALARYAGALDRNAALRRAEASSTDAAKLSKLRFDYGADSFLLLIEAERDRADARAALAASDAAVADAQVSLFKALGGGWEGAPTPERRDPAIP</sequence>
<proteinExistence type="inferred from homology"/>
<dbReference type="NCBIfam" id="TIGR01845">
    <property type="entry name" value="outer_NodT"/>
    <property type="match status" value="1"/>
</dbReference>
<protein>
    <submittedName>
        <fullName evidence="3">TolC family protein</fullName>
    </submittedName>
</protein>
<dbReference type="InterPro" id="IPR003423">
    <property type="entry name" value="OMP_efflux"/>
</dbReference>
<dbReference type="InterPro" id="IPR010131">
    <property type="entry name" value="MdtP/NodT-like"/>
</dbReference>
<evidence type="ECO:0000256" key="1">
    <source>
        <dbReference type="ARBA" id="ARBA00007613"/>
    </source>
</evidence>
<accession>A0ABU9XZQ0</accession>
<reference evidence="3 4" key="1">
    <citation type="submission" date="2024-05" db="EMBL/GenBank/DDBJ databases">
        <authorList>
            <person name="Liu Q."/>
            <person name="Xin Y.-H."/>
        </authorList>
    </citation>
    <scope>NUCLEOTIDE SEQUENCE [LARGE SCALE GENOMIC DNA]</scope>
    <source>
        <strain evidence="3 4">CGMCC 1.10181</strain>
    </source>
</reference>
<keyword evidence="2" id="KW-1134">Transmembrane beta strand</keyword>
<dbReference type="EMBL" id="JBDIME010000003">
    <property type="protein sequence ID" value="MEN2789041.1"/>
    <property type="molecule type" value="Genomic_DNA"/>
</dbReference>
<dbReference type="SUPFAM" id="SSF56954">
    <property type="entry name" value="Outer membrane efflux proteins (OEP)"/>
    <property type="match status" value="1"/>
</dbReference>